<evidence type="ECO:0000256" key="2">
    <source>
        <dbReference type="SAM" id="MobiDB-lite"/>
    </source>
</evidence>
<dbReference type="PANTHER" id="PTHR10566">
    <property type="entry name" value="CHAPERONE-ACTIVITY OF BC1 COMPLEX CABC1 -RELATED"/>
    <property type="match status" value="1"/>
</dbReference>
<dbReference type="GO" id="GO:0046467">
    <property type="term" value="P:membrane lipid biosynthetic process"/>
    <property type="evidence" value="ECO:0007669"/>
    <property type="project" value="TreeGrafter"/>
</dbReference>
<feature type="domain" description="ABC1 atypical kinase-like" evidence="3">
    <location>
        <begin position="35"/>
        <end position="73"/>
    </location>
</feature>
<dbReference type="EMBL" id="CATIWC010000315">
    <property type="protein sequence ID" value="CAI8582991.1"/>
    <property type="molecule type" value="Genomic_DNA"/>
</dbReference>
<comment type="similarity">
    <text evidence="1">Belongs to the protein kinase superfamily. ADCK protein kinase family.</text>
</comment>
<dbReference type="GO" id="GO:0016020">
    <property type="term" value="C:membrane"/>
    <property type="evidence" value="ECO:0007669"/>
    <property type="project" value="GOC"/>
</dbReference>
<dbReference type="GO" id="GO:1901031">
    <property type="term" value="P:regulation of response to reactive oxygen species"/>
    <property type="evidence" value="ECO:0007669"/>
    <property type="project" value="TreeGrafter"/>
</dbReference>
<dbReference type="PANTHER" id="PTHR10566:SF115">
    <property type="entry name" value="PROTEIN ACTIVITY OF BC1 COMPLEX KINASE 8, CHLOROPLASTIC"/>
    <property type="match status" value="1"/>
</dbReference>
<evidence type="ECO:0000259" key="3">
    <source>
        <dbReference type="Pfam" id="PF03109"/>
    </source>
</evidence>
<reference evidence="4 5" key="1">
    <citation type="submission" date="2023-01" db="EMBL/GenBank/DDBJ databases">
        <authorList>
            <person name="Kreplak J."/>
        </authorList>
    </citation>
    <scope>NUCLEOTIDE SEQUENCE [LARGE SCALE GENOMIC DNA]</scope>
</reference>
<dbReference type="InterPro" id="IPR004147">
    <property type="entry name" value="ABC1_dom"/>
</dbReference>
<comment type="caution">
    <text evidence="4">The sequence shown here is derived from an EMBL/GenBank/DDBJ whole genome shotgun (WGS) entry which is preliminary data.</text>
</comment>
<name>A0AAV0YAV7_VICFA</name>
<dbReference type="AlphaFoldDB" id="A0AAV0YAV7"/>
<dbReference type="Proteomes" id="UP001157006">
    <property type="component" value="Unassembled WGS sequence"/>
</dbReference>
<keyword evidence="5" id="KW-1185">Reference proteome</keyword>
<gene>
    <name evidence="4" type="ORF">VFH_U006600</name>
</gene>
<dbReference type="InterPro" id="IPR050154">
    <property type="entry name" value="UbiB_kinase"/>
</dbReference>
<evidence type="ECO:0000256" key="1">
    <source>
        <dbReference type="ARBA" id="ARBA00009670"/>
    </source>
</evidence>
<organism evidence="4 5">
    <name type="scientific">Vicia faba</name>
    <name type="common">Broad bean</name>
    <name type="synonym">Faba vulgaris</name>
    <dbReference type="NCBI Taxonomy" id="3906"/>
    <lineage>
        <taxon>Eukaryota</taxon>
        <taxon>Viridiplantae</taxon>
        <taxon>Streptophyta</taxon>
        <taxon>Embryophyta</taxon>
        <taxon>Tracheophyta</taxon>
        <taxon>Spermatophyta</taxon>
        <taxon>Magnoliopsida</taxon>
        <taxon>eudicotyledons</taxon>
        <taxon>Gunneridae</taxon>
        <taxon>Pentapetalae</taxon>
        <taxon>rosids</taxon>
        <taxon>fabids</taxon>
        <taxon>Fabales</taxon>
        <taxon>Fabaceae</taxon>
        <taxon>Papilionoideae</taxon>
        <taxon>50 kb inversion clade</taxon>
        <taxon>NPAAA clade</taxon>
        <taxon>Hologalegina</taxon>
        <taxon>IRL clade</taxon>
        <taxon>Fabeae</taxon>
        <taxon>Vicia</taxon>
    </lineage>
</organism>
<evidence type="ECO:0000313" key="5">
    <source>
        <dbReference type="Proteomes" id="UP001157006"/>
    </source>
</evidence>
<evidence type="ECO:0000313" key="4">
    <source>
        <dbReference type="EMBL" id="CAI8582991.1"/>
    </source>
</evidence>
<sequence>MAIVEEELRAPIAGIFDRFDYEPIVVASLGNQCFVFLEIDYTKEAANAELFASNFKNMDYVKVPSIYWDYTTPQNRRDRRSGHRKSLQQHHILESLVTWRDADSLAKLVDSVLRSSKQGNSGSGGVHIEEKDKKMSSNVKHNLRKVEDGHFTATVKVLGSSGVAPYNEHTMKALEAKHSYRPPPSMSTTLFSEVLLVTDTDTIFKCIKSFPKGTLCGRDGLRAQHILDVLYGEGYIMAKDLLYPITLVNLWLE</sequence>
<accession>A0AAV0YAV7</accession>
<proteinExistence type="inferred from homology"/>
<dbReference type="Pfam" id="PF03109">
    <property type="entry name" value="ABC1"/>
    <property type="match status" value="1"/>
</dbReference>
<feature type="region of interest" description="Disordered" evidence="2">
    <location>
        <begin position="116"/>
        <end position="136"/>
    </location>
</feature>
<protein>
    <recommendedName>
        <fullName evidence="3">ABC1 atypical kinase-like domain-containing protein</fullName>
    </recommendedName>
</protein>